<sequence>MDNEDNLAVITYELPGRQTNDQRGRQCREKEASKDVLITHSASPLGVFHQKGKNIEEENILRTKNCCGVQILRAAWEAELIDSNCLIILHNRGAYCWIRKLLQTL</sequence>
<organism evidence="1 2">
    <name type="scientific">Phaseolus angularis</name>
    <name type="common">Azuki bean</name>
    <name type="synonym">Vigna angularis</name>
    <dbReference type="NCBI Taxonomy" id="3914"/>
    <lineage>
        <taxon>Eukaryota</taxon>
        <taxon>Viridiplantae</taxon>
        <taxon>Streptophyta</taxon>
        <taxon>Embryophyta</taxon>
        <taxon>Tracheophyta</taxon>
        <taxon>Spermatophyta</taxon>
        <taxon>Magnoliopsida</taxon>
        <taxon>eudicotyledons</taxon>
        <taxon>Gunneridae</taxon>
        <taxon>Pentapetalae</taxon>
        <taxon>rosids</taxon>
        <taxon>fabids</taxon>
        <taxon>Fabales</taxon>
        <taxon>Fabaceae</taxon>
        <taxon>Papilionoideae</taxon>
        <taxon>50 kb inversion clade</taxon>
        <taxon>NPAAA clade</taxon>
        <taxon>indigoferoid/millettioid clade</taxon>
        <taxon>Phaseoleae</taxon>
        <taxon>Vigna</taxon>
    </lineage>
</organism>
<name>A0A0L9TWL5_PHAAN</name>
<reference evidence="2" key="1">
    <citation type="journal article" date="2015" name="Proc. Natl. Acad. Sci. U.S.A.">
        <title>Genome sequencing of adzuki bean (Vigna angularis) provides insight into high starch and low fat accumulation and domestication.</title>
        <authorList>
            <person name="Yang K."/>
            <person name="Tian Z."/>
            <person name="Chen C."/>
            <person name="Luo L."/>
            <person name="Zhao B."/>
            <person name="Wang Z."/>
            <person name="Yu L."/>
            <person name="Li Y."/>
            <person name="Sun Y."/>
            <person name="Li W."/>
            <person name="Chen Y."/>
            <person name="Li Y."/>
            <person name="Zhang Y."/>
            <person name="Ai D."/>
            <person name="Zhao J."/>
            <person name="Shang C."/>
            <person name="Ma Y."/>
            <person name="Wu B."/>
            <person name="Wang M."/>
            <person name="Gao L."/>
            <person name="Sun D."/>
            <person name="Zhang P."/>
            <person name="Guo F."/>
            <person name="Wang W."/>
            <person name="Li Y."/>
            <person name="Wang J."/>
            <person name="Varshney R.K."/>
            <person name="Wang J."/>
            <person name="Ling H.Q."/>
            <person name="Wan P."/>
        </authorList>
    </citation>
    <scope>NUCLEOTIDE SEQUENCE</scope>
    <source>
        <strain evidence="2">cv. Jingnong 6</strain>
    </source>
</reference>
<dbReference type="EMBL" id="CM003372">
    <property type="protein sequence ID" value="KOM34564.1"/>
    <property type="molecule type" value="Genomic_DNA"/>
</dbReference>
<dbReference type="Proteomes" id="UP000053144">
    <property type="component" value="Chromosome 2"/>
</dbReference>
<accession>A0A0L9TWL5</accession>
<proteinExistence type="predicted"/>
<dbReference type="Gramene" id="KOM34564">
    <property type="protein sequence ID" value="KOM34564"/>
    <property type="gene ID" value="LR48_Vigan02g071400"/>
</dbReference>
<evidence type="ECO:0000313" key="1">
    <source>
        <dbReference type="EMBL" id="KOM34564.1"/>
    </source>
</evidence>
<gene>
    <name evidence="1" type="ORF">LR48_Vigan02g071400</name>
</gene>
<evidence type="ECO:0000313" key="2">
    <source>
        <dbReference type="Proteomes" id="UP000053144"/>
    </source>
</evidence>
<protein>
    <submittedName>
        <fullName evidence="1">Uncharacterized protein</fullName>
    </submittedName>
</protein>
<dbReference type="AlphaFoldDB" id="A0A0L9TWL5"/>